<keyword evidence="7 10" id="KW-1133">Transmembrane helix</keyword>
<dbReference type="InterPro" id="IPR006312">
    <property type="entry name" value="TatA/E"/>
</dbReference>
<evidence type="ECO:0000256" key="6">
    <source>
        <dbReference type="ARBA" id="ARBA00022927"/>
    </source>
</evidence>
<reference evidence="12 13" key="1">
    <citation type="submission" date="2019-11" db="EMBL/GenBank/DDBJ databases">
        <title>Metabolism of dissolved organic matter in forest soils.</title>
        <authorList>
            <person name="Cyle K.T."/>
            <person name="Wilhelm R.C."/>
            <person name="Martinez C.E."/>
        </authorList>
    </citation>
    <scope>NUCLEOTIDE SEQUENCE [LARGE SCALE GENOMIC DNA]</scope>
    <source>
        <strain evidence="12 13">5N</strain>
    </source>
</reference>
<keyword evidence="9 10" id="KW-0472">Membrane</keyword>
<dbReference type="PANTHER" id="PTHR42982">
    <property type="entry name" value="SEC-INDEPENDENT PROTEIN TRANSLOCASE PROTEIN TATA"/>
    <property type="match status" value="1"/>
</dbReference>
<evidence type="ECO:0000313" key="13">
    <source>
        <dbReference type="Proteomes" id="UP000655523"/>
    </source>
</evidence>
<feature type="region of interest" description="Disordered" evidence="11">
    <location>
        <begin position="59"/>
        <end position="78"/>
    </location>
</feature>
<evidence type="ECO:0000256" key="4">
    <source>
        <dbReference type="ARBA" id="ARBA00022519"/>
    </source>
</evidence>
<dbReference type="RefSeq" id="WP_172167649.1">
    <property type="nucleotide sequence ID" value="NZ_WOEZ01000109.1"/>
</dbReference>
<organism evidence="12 13">
    <name type="scientific">Paraburkholderia elongata</name>
    <dbReference type="NCBI Taxonomy" id="2675747"/>
    <lineage>
        <taxon>Bacteria</taxon>
        <taxon>Pseudomonadati</taxon>
        <taxon>Pseudomonadota</taxon>
        <taxon>Betaproteobacteria</taxon>
        <taxon>Burkholderiales</taxon>
        <taxon>Burkholderiaceae</taxon>
        <taxon>Paraburkholderia</taxon>
    </lineage>
</organism>
<dbReference type="GO" id="GO:0008320">
    <property type="term" value="F:protein transmembrane transporter activity"/>
    <property type="evidence" value="ECO:0007669"/>
    <property type="project" value="UniProtKB-UniRule"/>
</dbReference>
<proteinExistence type="inferred from homology"/>
<evidence type="ECO:0000256" key="3">
    <source>
        <dbReference type="ARBA" id="ARBA00022475"/>
    </source>
</evidence>
<keyword evidence="4" id="KW-0997">Cell inner membrane</keyword>
<keyword evidence="2 10" id="KW-0813">Transport</keyword>
<keyword evidence="5 10" id="KW-0812">Transmembrane</keyword>
<dbReference type="PANTHER" id="PTHR42982:SF1">
    <property type="entry name" value="SEC-INDEPENDENT PROTEIN TRANSLOCASE PROTEIN TATA"/>
    <property type="match status" value="1"/>
</dbReference>
<evidence type="ECO:0000256" key="11">
    <source>
        <dbReference type="SAM" id="MobiDB-lite"/>
    </source>
</evidence>
<evidence type="ECO:0000256" key="2">
    <source>
        <dbReference type="ARBA" id="ARBA00022448"/>
    </source>
</evidence>
<dbReference type="AlphaFoldDB" id="A0A972NQ21"/>
<dbReference type="HAMAP" id="MF_00236">
    <property type="entry name" value="TatA_E"/>
    <property type="match status" value="1"/>
</dbReference>
<keyword evidence="6 10" id="KW-0653">Protein transport</keyword>
<comment type="subcellular location">
    <subcellularLocation>
        <location evidence="1 10">Cell membrane</location>
        <topology evidence="1 10">Single-pass membrane protein</topology>
    </subcellularLocation>
</comment>
<accession>A0A972NQ21</accession>
<dbReference type="Pfam" id="PF02416">
    <property type="entry name" value="TatA_B_E"/>
    <property type="match status" value="1"/>
</dbReference>
<evidence type="ECO:0000256" key="8">
    <source>
        <dbReference type="ARBA" id="ARBA00023010"/>
    </source>
</evidence>
<keyword evidence="13" id="KW-1185">Reference proteome</keyword>
<dbReference type="GO" id="GO:0033281">
    <property type="term" value="C:TAT protein transport complex"/>
    <property type="evidence" value="ECO:0007669"/>
    <property type="project" value="UniProtKB-UniRule"/>
</dbReference>
<keyword evidence="3 10" id="KW-1003">Cell membrane</keyword>
<gene>
    <name evidence="10 12" type="primary">tatA</name>
    <name evidence="12" type="ORF">GNZ13_20605</name>
</gene>
<evidence type="ECO:0000256" key="7">
    <source>
        <dbReference type="ARBA" id="ARBA00022989"/>
    </source>
</evidence>
<evidence type="ECO:0000313" key="12">
    <source>
        <dbReference type="EMBL" id="NPT56917.1"/>
    </source>
</evidence>
<evidence type="ECO:0000256" key="9">
    <source>
        <dbReference type="ARBA" id="ARBA00023136"/>
    </source>
</evidence>
<comment type="caution">
    <text evidence="12">The sequence shown here is derived from an EMBL/GenBank/DDBJ whole genome shotgun (WGS) entry which is preliminary data.</text>
</comment>
<dbReference type="InterPro" id="IPR003369">
    <property type="entry name" value="TatA/B/E"/>
</dbReference>
<comment type="similarity">
    <text evidence="10">Belongs to the TatA/E family.</text>
</comment>
<dbReference type="NCBIfam" id="NF002813">
    <property type="entry name" value="PRK02958.1"/>
    <property type="match status" value="1"/>
</dbReference>
<protein>
    <recommendedName>
        <fullName evidence="10">Sec-independent protein translocase protein TatA</fullName>
    </recommendedName>
</protein>
<evidence type="ECO:0000256" key="1">
    <source>
        <dbReference type="ARBA" id="ARBA00004162"/>
    </source>
</evidence>
<comment type="function">
    <text evidence="10">Part of the twin-arginine translocation (Tat) system that transports large folded proteins containing a characteristic twin-arginine motif in their signal peptide across membranes. TatA could form the protein-conducting channel of the Tat system.</text>
</comment>
<comment type="subunit">
    <text evidence="10">The Tat system comprises two distinct complexes: a TatABC complex, containing multiple copies of TatA, TatB and TatC subunits, and a separate TatA complex, containing only TatA subunits. Substrates initially bind to the TatABC complex, which probably triggers association of the separate TatA complex to form the active translocon.</text>
</comment>
<feature type="transmembrane region" description="Helical" evidence="10">
    <location>
        <begin position="6"/>
        <end position="23"/>
    </location>
</feature>
<dbReference type="GO" id="GO:0043953">
    <property type="term" value="P:protein transport by the Tat complex"/>
    <property type="evidence" value="ECO:0007669"/>
    <property type="project" value="UniProtKB-UniRule"/>
</dbReference>
<evidence type="ECO:0000256" key="10">
    <source>
        <dbReference type="HAMAP-Rule" id="MF_00236"/>
    </source>
</evidence>
<feature type="compositionally biased region" description="Basic and acidic residues" evidence="11">
    <location>
        <begin position="61"/>
        <end position="78"/>
    </location>
</feature>
<dbReference type="NCBIfam" id="TIGR01411">
    <property type="entry name" value="tatAE"/>
    <property type="match status" value="1"/>
</dbReference>
<dbReference type="Proteomes" id="UP000655523">
    <property type="component" value="Unassembled WGS sequence"/>
</dbReference>
<sequence>MGSLSIWHWLIVLAIISLVFGTSKLRSIGSDLGFAVKGFKQGVKEAESLAGLEPQWSPRGATEEVDAKETVRRTDDFR</sequence>
<dbReference type="EMBL" id="WOEZ01000109">
    <property type="protein sequence ID" value="NPT56917.1"/>
    <property type="molecule type" value="Genomic_DNA"/>
</dbReference>
<evidence type="ECO:0000256" key="5">
    <source>
        <dbReference type="ARBA" id="ARBA00022692"/>
    </source>
</evidence>
<name>A0A972NQ21_9BURK</name>
<dbReference type="Gene3D" id="1.20.5.3310">
    <property type="match status" value="1"/>
</dbReference>
<keyword evidence="8 10" id="KW-0811">Translocation</keyword>